<name>A0A0R3W357_TAEAS</name>
<reference evidence="3" key="1">
    <citation type="submission" date="2017-02" db="UniProtKB">
        <authorList>
            <consortium name="WormBaseParasite"/>
        </authorList>
    </citation>
    <scope>IDENTIFICATION</scope>
</reference>
<sequence length="104" mass="11586">MDTMDQLDQLNLGFGNEAHSRAPPFNLRRATWSPDHASSLKPYCASGLCLLRLLKNLGVVHQQVAVPNAKLSVTLKPNNERKATNSSSMKWQAISVNDRLHVHQ</sequence>
<dbReference type="AlphaFoldDB" id="A0A0R3W357"/>
<evidence type="ECO:0000313" key="3">
    <source>
        <dbReference type="WBParaSite" id="TASK_0000432301-mRNA-1"/>
    </source>
</evidence>
<protein>
    <submittedName>
        <fullName evidence="1 3">Uncharacterized protein</fullName>
    </submittedName>
</protein>
<evidence type="ECO:0000313" key="2">
    <source>
        <dbReference type="Proteomes" id="UP000282613"/>
    </source>
</evidence>
<keyword evidence="2" id="KW-1185">Reference proteome</keyword>
<evidence type="ECO:0000313" key="1">
    <source>
        <dbReference type="EMBL" id="VDK33245.1"/>
    </source>
</evidence>
<dbReference type="EMBL" id="UYRS01018342">
    <property type="protein sequence ID" value="VDK33245.1"/>
    <property type="molecule type" value="Genomic_DNA"/>
</dbReference>
<organism evidence="3">
    <name type="scientific">Taenia asiatica</name>
    <name type="common">Asian tapeworm</name>
    <dbReference type="NCBI Taxonomy" id="60517"/>
    <lineage>
        <taxon>Eukaryota</taxon>
        <taxon>Metazoa</taxon>
        <taxon>Spiralia</taxon>
        <taxon>Lophotrochozoa</taxon>
        <taxon>Platyhelminthes</taxon>
        <taxon>Cestoda</taxon>
        <taxon>Eucestoda</taxon>
        <taxon>Cyclophyllidea</taxon>
        <taxon>Taeniidae</taxon>
        <taxon>Taenia</taxon>
    </lineage>
</organism>
<dbReference type="WBParaSite" id="TASK_0000432301-mRNA-1">
    <property type="protein sequence ID" value="TASK_0000432301-mRNA-1"/>
    <property type="gene ID" value="TASK_0000432301"/>
</dbReference>
<dbReference type="Proteomes" id="UP000282613">
    <property type="component" value="Unassembled WGS sequence"/>
</dbReference>
<proteinExistence type="predicted"/>
<gene>
    <name evidence="1" type="ORF">TASK_LOCUS4324</name>
</gene>
<reference evidence="1 2" key="2">
    <citation type="submission" date="2018-11" db="EMBL/GenBank/DDBJ databases">
        <authorList>
            <consortium name="Pathogen Informatics"/>
        </authorList>
    </citation>
    <scope>NUCLEOTIDE SEQUENCE [LARGE SCALE GENOMIC DNA]</scope>
</reference>
<accession>A0A0R3W357</accession>